<organism evidence="2 3">
    <name type="scientific">Chryseobacterium formosense</name>
    <dbReference type="NCBI Taxonomy" id="236814"/>
    <lineage>
        <taxon>Bacteria</taxon>
        <taxon>Pseudomonadati</taxon>
        <taxon>Bacteroidota</taxon>
        <taxon>Flavobacteriia</taxon>
        <taxon>Flavobacteriales</taxon>
        <taxon>Weeksellaceae</taxon>
        <taxon>Chryseobacterium group</taxon>
        <taxon>Chryseobacterium</taxon>
    </lineage>
</organism>
<feature type="signal peptide" evidence="1">
    <location>
        <begin position="1"/>
        <end position="20"/>
    </location>
</feature>
<name>A0A085Z0J5_9FLAO</name>
<proteinExistence type="predicted"/>
<gene>
    <name evidence="2" type="ORF">IX39_16245</name>
</gene>
<evidence type="ECO:0000313" key="3">
    <source>
        <dbReference type="Proteomes" id="UP000028713"/>
    </source>
</evidence>
<dbReference type="eggNOG" id="ENOG502ZCHF">
    <property type="taxonomic scope" value="Bacteria"/>
</dbReference>
<accession>A0A085Z0J5</accession>
<comment type="caution">
    <text evidence="2">The sequence shown here is derived from an EMBL/GenBank/DDBJ whole genome shotgun (WGS) entry which is preliminary data.</text>
</comment>
<keyword evidence="3" id="KW-1185">Reference proteome</keyword>
<evidence type="ECO:0000313" key="2">
    <source>
        <dbReference type="EMBL" id="KFE97958.1"/>
    </source>
</evidence>
<protein>
    <submittedName>
        <fullName evidence="2">Uncharacterized protein</fullName>
    </submittedName>
</protein>
<feature type="chain" id="PRO_5001800371" evidence="1">
    <location>
        <begin position="21"/>
        <end position="341"/>
    </location>
</feature>
<dbReference type="Proteomes" id="UP000028713">
    <property type="component" value="Unassembled WGS sequence"/>
</dbReference>
<dbReference type="STRING" id="236814.IX39_16245"/>
<dbReference type="RefSeq" id="WP_034678350.1">
    <property type="nucleotide sequence ID" value="NZ_FPAP01000003.1"/>
</dbReference>
<dbReference type="AlphaFoldDB" id="A0A085Z0J5"/>
<evidence type="ECO:0000256" key="1">
    <source>
        <dbReference type="SAM" id="SignalP"/>
    </source>
</evidence>
<sequence length="341" mass="37597">MNKYCILFFIIFNFAFKAQVSVSSWTNSYMQINNYNGNTNPDSYTVTFAGNGIFNVSHWRLSARLQQNIVSENGQYTIPGNKVSFQPVSTTGQATPGPIPSMAQIGAVSNVFLQENVEAFLVPQSNAAIYNNPSSPNGYYSLSLKYAITLMGGAYLGTYPAWTRFNATVEFTAYDQYNNVIGRIPHTFQFHIATLSGTPPVTQEMSMILDSNASNGTLVFDSMQDYSNGNSITYSNGLKVNTNTNFQVKVRSVQSNMTSTLGYTLPVSAIRVRLQPLSQGNQTIYPVTLSTTSQILAKGNATQSTSYNYDLIYYSVAQDPNLINAKPGEYSTTLQYEITPQ</sequence>
<keyword evidence="1" id="KW-0732">Signal</keyword>
<dbReference type="EMBL" id="JPRP01000003">
    <property type="protein sequence ID" value="KFE97958.1"/>
    <property type="molecule type" value="Genomic_DNA"/>
</dbReference>
<dbReference type="OrthoDB" id="700277at2"/>
<reference evidence="2 3" key="1">
    <citation type="submission" date="2014-07" db="EMBL/GenBank/DDBJ databases">
        <title>Genome of Chryseobacterium formosense LMG 24722.</title>
        <authorList>
            <person name="Pipes S.E."/>
            <person name="Stropko S.J."/>
            <person name="Newman J.D."/>
        </authorList>
    </citation>
    <scope>NUCLEOTIDE SEQUENCE [LARGE SCALE GENOMIC DNA]</scope>
    <source>
        <strain evidence="2 3">LMG 24722</strain>
    </source>
</reference>